<comment type="pathway">
    <text evidence="3">Protein modification; protein ubiquitination.</text>
</comment>
<comment type="subcellular location">
    <subcellularLocation>
        <location evidence="2">Membrane</location>
        <topology evidence="2">Single-pass membrane protein</topology>
    </subcellularLocation>
</comment>
<evidence type="ECO:0000256" key="13">
    <source>
        <dbReference type="ARBA" id="ARBA00024209"/>
    </source>
</evidence>
<evidence type="ECO:0000256" key="4">
    <source>
        <dbReference type="ARBA" id="ARBA00012483"/>
    </source>
</evidence>
<dbReference type="Pfam" id="PF13639">
    <property type="entry name" value="zf-RING_2"/>
    <property type="match status" value="1"/>
</dbReference>
<keyword evidence="6 15" id="KW-0812">Transmembrane</keyword>
<name>A0AA39SW34_ACESA</name>
<dbReference type="SUPFAM" id="SSF57850">
    <property type="entry name" value="RING/U-box"/>
    <property type="match status" value="1"/>
</dbReference>
<evidence type="ECO:0000256" key="14">
    <source>
        <dbReference type="PROSITE-ProRule" id="PRU00175"/>
    </source>
</evidence>
<dbReference type="EMBL" id="JAUESC010000004">
    <property type="protein sequence ID" value="KAK0598478.1"/>
    <property type="molecule type" value="Genomic_DNA"/>
</dbReference>
<dbReference type="Gene3D" id="3.30.40.10">
    <property type="entry name" value="Zinc/RING finger domain, C3HC4 (zinc finger)"/>
    <property type="match status" value="1"/>
</dbReference>
<evidence type="ECO:0000313" key="17">
    <source>
        <dbReference type="EMBL" id="KAK0598478.1"/>
    </source>
</evidence>
<dbReference type="PANTHER" id="PTHR45768">
    <property type="entry name" value="E3 UBIQUITIN-PROTEIN LIGASE RNF13-LIKE"/>
    <property type="match status" value="1"/>
</dbReference>
<comment type="similarity">
    <text evidence="13">Belongs to the RING-type zinc finger family. ATL subfamily.</text>
</comment>
<comment type="caution">
    <text evidence="17">The sequence shown here is derived from an EMBL/GenBank/DDBJ whole genome shotgun (WGS) entry which is preliminary data.</text>
</comment>
<sequence>MISMEAEATIPILIMIMVVLVYSLFHYLYSTKSKWYLLADHEENNNGSDDDDKDEDVDCAVCLSKLVCAGKTFRLLKACKHGFHGHCIDAWLKLHSTCPLCRTNVVVIPSSSKHQGAGGLFWFWSNMISDMLLTSISKWMDNIMISLDEDLTMAVCANFTSIN</sequence>
<keyword evidence="10" id="KW-0862">Zinc</keyword>
<evidence type="ECO:0000256" key="5">
    <source>
        <dbReference type="ARBA" id="ARBA00022679"/>
    </source>
</evidence>
<evidence type="ECO:0000259" key="16">
    <source>
        <dbReference type="PROSITE" id="PS50089"/>
    </source>
</evidence>
<evidence type="ECO:0000256" key="7">
    <source>
        <dbReference type="ARBA" id="ARBA00022723"/>
    </source>
</evidence>
<dbReference type="PROSITE" id="PS50089">
    <property type="entry name" value="ZF_RING_2"/>
    <property type="match status" value="1"/>
</dbReference>
<dbReference type="GO" id="GO:0016020">
    <property type="term" value="C:membrane"/>
    <property type="evidence" value="ECO:0007669"/>
    <property type="project" value="UniProtKB-SubCell"/>
</dbReference>
<dbReference type="PANTHER" id="PTHR45768:SF18">
    <property type="entry name" value="RING-H2 FINGER PROTEIN ATL47-RELATED"/>
    <property type="match status" value="1"/>
</dbReference>
<dbReference type="InterPro" id="IPR001841">
    <property type="entry name" value="Znf_RING"/>
</dbReference>
<evidence type="ECO:0000256" key="12">
    <source>
        <dbReference type="ARBA" id="ARBA00023136"/>
    </source>
</evidence>
<dbReference type="AlphaFoldDB" id="A0AA39SW34"/>
<keyword evidence="8 14" id="KW-0863">Zinc-finger</keyword>
<keyword evidence="7" id="KW-0479">Metal-binding</keyword>
<dbReference type="Proteomes" id="UP001168877">
    <property type="component" value="Unassembled WGS sequence"/>
</dbReference>
<proteinExistence type="inferred from homology"/>
<dbReference type="InterPro" id="IPR013083">
    <property type="entry name" value="Znf_RING/FYVE/PHD"/>
</dbReference>
<evidence type="ECO:0000256" key="2">
    <source>
        <dbReference type="ARBA" id="ARBA00004167"/>
    </source>
</evidence>
<evidence type="ECO:0000256" key="10">
    <source>
        <dbReference type="ARBA" id="ARBA00022833"/>
    </source>
</evidence>
<evidence type="ECO:0000256" key="15">
    <source>
        <dbReference type="SAM" id="Phobius"/>
    </source>
</evidence>
<keyword evidence="9" id="KW-0833">Ubl conjugation pathway</keyword>
<evidence type="ECO:0000313" key="18">
    <source>
        <dbReference type="Proteomes" id="UP001168877"/>
    </source>
</evidence>
<dbReference type="GO" id="GO:0061630">
    <property type="term" value="F:ubiquitin protein ligase activity"/>
    <property type="evidence" value="ECO:0007669"/>
    <property type="project" value="UniProtKB-EC"/>
</dbReference>
<accession>A0AA39SW34</accession>
<organism evidence="17 18">
    <name type="scientific">Acer saccharum</name>
    <name type="common">Sugar maple</name>
    <dbReference type="NCBI Taxonomy" id="4024"/>
    <lineage>
        <taxon>Eukaryota</taxon>
        <taxon>Viridiplantae</taxon>
        <taxon>Streptophyta</taxon>
        <taxon>Embryophyta</taxon>
        <taxon>Tracheophyta</taxon>
        <taxon>Spermatophyta</taxon>
        <taxon>Magnoliopsida</taxon>
        <taxon>eudicotyledons</taxon>
        <taxon>Gunneridae</taxon>
        <taxon>Pentapetalae</taxon>
        <taxon>rosids</taxon>
        <taxon>malvids</taxon>
        <taxon>Sapindales</taxon>
        <taxon>Sapindaceae</taxon>
        <taxon>Hippocastanoideae</taxon>
        <taxon>Acereae</taxon>
        <taxon>Acer</taxon>
    </lineage>
</organism>
<keyword evidence="5" id="KW-0808">Transferase</keyword>
<dbReference type="EC" id="2.3.2.27" evidence="4"/>
<keyword evidence="12 15" id="KW-0472">Membrane</keyword>
<protein>
    <recommendedName>
        <fullName evidence="4">RING-type E3 ubiquitin transferase</fullName>
        <ecNumber evidence="4">2.3.2.27</ecNumber>
    </recommendedName>
</protein>
<keyword evidence="18" id="KW-1185">Reference proteome</keyword>
<reference evidence="17" key="1">
    <citation type="journal article" date="2022" name="Plant J.">
        <title>Strategies of tolerance reflected in two North American maple genomes.</title>
        <authorList>
            <person name="McEvoy S.L."/>
            <person name="Sezen U.U."/>
            <person name="Trouern-Trend A."/>
            <person name="McMahon S.M."/>
            <person name="Schaberg P.G."/>
            <person name="Yang J."/>
            <person name="Wegrzyn J.L."/>
            <person name="Swenson N.G."/>
        </authorList>
    </citation>
    <scope>NUCLEOTIDE SEQUENCE</scope>
    <source>
        <strain evidence="17">NS2018</strain>
    </source>
</reference>
<feature type="transmembrane region" description="Helical" evidence="15">
    <location>
        <begin position="12"/>
        <end position="29"/>
    </location>
</feature>
<evidence type="ECO:0000256" key="9">
    <source>
        <dbReference type="ARBA" id="ARBA00022786"/>
    </source>
</evidence>
<gene>
    <name evidence="17" type="ORF">LWI29_034985</name>
</gene>
<dbReference type="GO" id="GO:0008270">
    <property type="term" value="F:zinc ion binding"/>
    <property type="evidence" value="ECO:0007669"/>
    <property type="project" value="UniProtKB-KW"/>
</dbReference>
<reference evidence="17" key="2">
    <citation type="submission" date="2023-06" db="EMBL/GenBank/DDBJ databases">
        <authorList>
            <person name="Swenson N.G."/>
            <person name="Wegrzyn J.L."/>
            <person name="Mcevoy S.L."/>
        </authorList>
    </citation>
    <scope>NUCLEOTIDE SEQUENCE</scope>
    <source>
        <strain evidence="17">NS2018</strain>
        <tissue evidence="17">Leaf</tissue>
    </source>
</reference>
<evidence type="ECO:0000256" key="6">
    <source>
        <dbReference type="ARBA" id="ARBA00022692"/>
    </source>
</evidence>
<evidence type="ECO:0000256" key="8">
    <source>
        <dbReference type="ARBA" id="ARBA00022771"/>
    </source>
</evidence>
<evidence type="ECO:0000256" key="3">
    <source>
        <dbReference type="ARBA" id="ARBA00004906"/>
    </source>
</evidence>
<evidence type="ECO:0000256" key="1">
    <source>
        <dbReference type="ARBA" id="ARBA00000900"/>
    </source>
</evidence>
<feature type="domain" description="RING-type" evidence="16">
    <location>
        <begin position="59"/>
        <end position="102"/>
    </location>
</feature>
<keyword evidence="11 15" id="KW-1133">Transmembrane helix</keyword>
<dbReference type="SMART" id="SM00184">
    <property type="entry name" value="RING"/>
    <property type="match status" value="1"/>
</dbReference>
<evidence type="ECO:0000256" key="11">
    <source>
        <dbReference type="ARBA" id="ARBA00022989"/>
    </source>
</evidence>
<comment type="catalytic activity">
    <reaction evidence="1">
        <text>S-ubiquitinyl-[E2 ubiquitin-conjugating enzyme]-L-cysteine + [acceptor protein]-L-lysine = [E2 ubiquitin-conjugating enzyme]-L-cysteine + N(6)-ubiquitinyl-[acceptor protein]-L-lysine.</text>
        <dbReference type="EC" id="2.3.2.27"/>
    </reaction>
</comment>